<dbReference type="AlphaFoldDB" id="A0A1F5NA04"/>
<accession>A0A1F5NA04</accession>
<dbReference type="SUPFAM" id="SSF55797">
    <property type="entry name" value="PR-1-like"/>
    <property type="match status" value="1"/>
</dbReference>
<gene>
    <name evidence="2" type="ORF">A3K06_03845</name>
</gene>
<dbReference type="Proteomes" id="UP000176547">
    <property type="component" value="Unassembled WGS sequence"/>
</dbReference>
<reference evidence="2 3" key="1">
    <citation type="journal article" date="2016" name="Nat. Commun.">
        <title>Thousands of microbial genomes shed light on interconnected biogeochemical processes in an aquifer system.</title>
        <authorList>
            <person name="Anantharaman K."/>
            <person name="Brown C.T."/>
            <person name="Hug L.A."/>
            <person name="Sharon I."/>
            <person name="Castelle C.J."/>
            <person name="Probst A.J."/>
            <person name="Thomas B.C."/>
            <person name="Singh A."/>
            <person name="Wilkins M.J."/>
            <person name="Karaoz U."/>
            <person name="Brodie E.L."/>
            <person name="Williams K.H."/>
            <person name="Hubbard S.S."/>
            <person name="Banfield J.F."/>
        </authorList>
    </citation>
    <scope>NUCLEOTIDE SEQUENCE [LARGE SCALE GENOMIC DNA]</scope>
</reference>
<dbReference type="CDD" id="cd05379">
    <property type="entry name" value="CAP_bacterial"/>
    <property type="match status" value="1"/>
</dbReference>
<dbReference type="PANTHER" id="PTHR31157">
    <property type="entry name" value="SCP DOMAIN-CONTAINING PROTEIN"/>
    <property type="match status" value="1"/>
</dbReference>
<sequence length="191" mass="20894">MSFSSQTWVRRGIDILPPQKPTPPLTAAKWPLKMLAIAAIFLLSAVSLPSAEALEVSLNEQNLLELINQDRSVYGLPALTPDGRLTEAAGMKAEHMLANDYFAHTSPQGVRPWEFLDQAGFPYRSAGENLALNYQNAYELIEDFMQSPSHRANLLSADFQEIGISIGAGELDGENALVAVFMFGKEQNAAD</sequence>
<feature type="domain" description="SCP" evidence="1">
    <location>
        <begin position="64"/>
        <end position="171"/>
    </location>
</feature>
<dbReference type="Gene3D" id="3.40.33.10">
    <property type="entry name" value="CAP"/>
    <property type="match status" value="1"/>
</dbReference>
<evidence type="ECO:0000313" key="2">
    <source>
        <dbReference type="EMBL" id="OGE74511.1"/>
    </source>
</evidence>
<dbReference type="Pfam" id="PF00188">
    <property type="entry name" value="CAP"/>
    <property type="match status" value="1"/>
</dbReference>
<proteinExistence type="predicted"/>
<protein>
    <recommendedName>
        <fullName evidence="1">SCP domain-containing protein</fullName>
    </recommendedName>
</protein>
<dbReference type="EMBL" id="MFEG01000065">
    <property type="protein sequence ID" value="OGE74511.1"/>
    <property type="molecule type" value="Genomic_DNA"/>
</dbReference>
<organism evidence="2 3">
    <name type="scientific">Candidatus Doudnabacteria bacterium RIFCSPHIGHO2_01_52_17</name>
    <dbReference type="NCBI Taxonomy" id="1817820"/>
    <lineage>
        <taxon>Bacteria</taxon>
        <taxon>Candidatus Doudnaibacteriota</taxon>
    </lineage>
</organism>
<dbReference type="PANTHER" id="PTHR31157:SF1">
    <property type="entry name" value="SCP DOMAIN-CONTAINING PROTEIN"/>
    <property type="match status" value="1"/>
</dbReference>
<evidence type="ECO:0000259" key="1">
    <source>
        <dbReference type="Pfam" id="PF00188"/>
    </source>
</evidence>
<dbReference type="InterPro" id="IPR035940">
    <property type="entry name" value="CAP_sf"/>
</dbReference>
<evidence type="ECO:0000313" key="3">
    <source>
        <dbReference type="Proteomes" id="UP000176547"/>
    </source>
</evidence>
<comment type="caution">
    <text evidence="2">The sequence shown here is derived from an EMBL/GenBank/DDBJ whole genome shotgun (WGS) entry which is preliminary data.</text>
</comment>
<name>A0A1F5NA04_9BACT</name>
<dbReference type="InterPro" id="IPR014044">
    <property type="entry name" value="CAP_dom"/>
</dbReference>